<dbReference type="GO" id="GO:0005737">
    <property type="term" value="C:cytoplasm"/>
    <property type="evidence" value="ECO:0007669"/>
    <property type="project" value="TreeGrafter"/>
</dbReference>
<name>A0A0D3KQ25_EMIH1</name>
<keyword evidence="3" id="KW-0862">Zinc</keyword>
<dbReference type="SUPFAM" id="SSF90002">
    <property type="entry name" value="Hypothetical protein YjiA, C-terminal domain"/>
    <property type="match status" value="1"/>
</dbReference>
<keyword evidence="1" id="KW-0547">Nucleotide-binding</keyword>
<dbReference type="STRING" id="2903.R1FFM2"/>
<dbReference type="eggNOG" id="KOG2743">
    <property type="taxonomic scope" value="Eukaryota"/>
</dbReference>
<evidence type="ECO:0000256" key="2">
    <source>
        <dbReference type="ARBA" id="ARBA00022801"/>
    </source>
</evidence>
<feature type="domain" description="CobW C-terminal" evidence="9">
    <location>
        <begin position="209"/>
        <end position="300"/>
    </location>
</feature>
<dbReference type="AlphaFoldDB" id="A0A0D3KQ25"/>
<evidence type="ECO:0000256" key="3">
    <source>
        <dbReference type="ARBA" id="ARBA00022833"/>
    </source>
</evidence>
<dbReference type="Pfam" id="PF07683">
    <property type="entry name" value="CobW_C"/>
    <property type="match status" value="1"/>
</dbReference>
<dbReference type="Proteomes" id="UP000013827">
    <property type="component" value="Unassembled WGS sequence"/>
</dbReference>
<dbReference type="KEGG" id="ehx:EMIHUDRAFT_122283"/>
<comment type="similarity">
    <text evidence="6">Belongs to the SIMIBI class G3E GTPase family. ZNG1 subfamily.</text>
</comment>
<accession>A0A0D3KQ25</accession>
<evidence type="ECO:0000259" key="9">
    <source>
        <dbReference type="SMART" id="SM00833"/>
    </source>
</evidence>
<evidence type="ECO:0000313" key="10">
    <source>
        <dbReference type="EnsemblProtists" id="EOD37860"/>
    </source>
</evidence>
<dbReference type="GO" id="GO:0005525">
    <property type="term" value="F:GTP binding"/>
    <property type="evidence" value="ECO:0007669"/>
    <property type="project" value="UniProtKB-KW"/>
</dbReference>
<dbReference type="EnsemblProtists" id="EOD37860">
    <property type="protein sequence ID" value="EOD37860"/>
    <property type="gene ID" value="EMIHUDRAFT_122283"/>
</dbReference>
<dbReference type="InterPro" id="IPR027417">
    <property type="entry name" value="P-loop_NTPase"/>
</dbReference>
<feature type="region of interest" description="Disordered" evidence="8">
    <location>
        <begin position="174"/>
        <end position="213"/>
    </location>
</feature>
<dbReference type="OMA" id="RCREDAM"/>
<evidence type="ECO:0000256" key="5">
    <source>
        <dbReference type="ARBA" id="ARBA00023186"/>
    </source>
</evidence>
<dbReference type="PANTHER" id="PTHR13748:SF31">
    <property type="entry name" value="ZINC-REGULATED GTPASE METALLOPROTEIN ACTIVATOR 1A-RELATED"/>
    <property type="match status" value="1"/>
</dbReference>
<evidence type="ECO:0000313" key="11">
    <source>
        <dbReference type="Proteomes" id="UP000013827"/>
    </source>
</evidence>
<dbReference type="SMART" id="SM00833">
    <property type="entry name" value="CobW_C"/>
    <property type="match status" value="1"/>
</dbReference>
<keyword evidence="5" id="KW-0143">Chaperone</keyword>
<dbReference type="Gene3D" id="3.30.1220.10">
    <property type="entry name" value="CobW-like, C-terminal domain"/>
    <property type="match status" value="1"/>
</dbReference>
<reference evidence="10" key="2">
    <citation type="submission" date="2024-10" db="UniProtKB">
        <authorList>
            <consortium name="EnsemblProtists"/>
        </authorList>
    </citation>
    <scope>IDENTIFICATION</scope>
</reference>
<reference evidence="11" key="1">
    <citation type="journal article" date="2013" name="Nature">
        <title>Pan genome of the phytoplankton Emiliania underpins its global distribution.</title>
        <authorList>
            <person name="Read B.A."/>
            <person name="Kegel J."/>
            <person name="Klute M.J."/>
            <person name="Kuo A."/>
            <person name="Lefebvre S.C."/>
            <person name="Maumus F."/>
            <person name="Mayer C."/>
            <person name="Miller J."/>
            <person name="Monier A."/>
            <person name="Salamov A."/>
            <person name="Young J."/>
            <person name="Aguilar M."/>
            <person name="Claverie J.M."/>
            <person name="Frickenhaus S."/>
            <person name="Gonzalez K."/>
            <person name="Herman E.K."/>
            <person name="Lin Y.C."/>
            <person name="Napier J."/>
            <person name="Ogata H."/>
            <person name="Sarno A.F."/>
            <person name="Shmutz J."/>
            <person name="Schroeder D."/>
            <person name="de Vargas C."/>
            <person name="Verret F."/>
            <person name="von Dassow P."/>
            <person name="Valentin K."/>
            <person name="Van de Peer Y."/>
            <person name="Wheeler G."/>
            <person name="Dacks J.B."/>
            <person name="Delwiche C.F."/>
            <person name="Dyhrman S.T."/>
            <person name="Glockner G."/>
            <person name="John U."/>
            <person name="Richards T."/>
            <person name="Worden A.Z."/>
            <person name="Zhang X."/>
            <person name="Grigoriev I.V."/>
            <person name="Allen A.E."/>
            <person name="Bidle K."/>
            <person name="Borodovsky M."/>
            <person name="Bowler C."/>
            <person name="Brownlee C."/>
            <person name="Cock J.M."/>
            <person name="Elias M."/>
            <person name="Gladyshev V.N."/>
            <person name="Groth M."/>
            <person name="Guda C."/>
            <person name="Hadaegh A."/>
            <person name="Iglesias-Rodriguez M.D."/>
            <person name="Jenkins J."/>
            <person name="Jones B.M."/>
            <person name="Lawson T."/>
            <person name="Leese F."/>
            <person name="Lindquist E."/>
            <person name="Lobanov A."/>
            <person name="Lomsadze A."/>
            <person name="Malik S.B."/>
            <person name="Marsh M.E."/>
            <person name="Mackinder L."/>
            <person name="Mock T."/>
            <person name="Mueller-Roeber B."/>
            <person name="Pagarete A."/>
            <person name="Parker M."/>
            <person name="Probert I."/>
            <person name="Quesneville H."/>
            <person name="Raines C."/>
            <person name="Rensing S.A."/>
            <person name="Riano-Pachon D.M."/>
            <person name="Richier S."/>
            <person name="Rokitta S."/>
            <person name="Shiraiwa Y."/>
            <person name="Soanes D.M."/>
            <person name="van der Giezen M."/>
            <person name="Wahlund T.M."/>
            <person name="Williams B."/>
            <person name="Wilson W."/>
            <person name="Wolfe G."/>
            <person name="Wurch L.L."/>
        </authorList>
    </citation>
    <scope>NUCLEOTIDE SEQUENCE</scope>
</reference>
<dbReference type="PANTHER" id="PTHR13748">
    <property type="entry name" value="COBW-RELATED"/>
    <property type="match status" value="1"/>
</dbReference>
<dbReference type="PaxDb" id="2903-EOD37860"/>
<dbReference type="InterPro" id="IPR003495">
    <property type="entry name" value="CobW/HypB/UreG_nucleotide-bd"/>
</dbReference>
<dbReference type="GeneID" id="17283132"/>
<sequence length="308" mass="32706">MADPGPVAASLWLDDALESPLELDGVITLVDAAVHAHRQLHTVECSRQIASADTLAGVDLDRLCARLRAINAVAPQLRASHSQLPVASILNRRAYAREGPPPLDAEDAPAYSDQRSRGHVFKRAPSFLLPNPLEAAHEPRKASAHPVGRPAMQASPAARAGVATATARRAVGAGPACGECEEEEEAEAGREEGAPRVAQGRAAPTSPVSSPVSLHADRRFGTAAGPADAVEVYRAKGELAVADEEVGGVVARYTLQAVHETWELERGRPWGEEEVAESRLVFIGRNLDEATLRAMLLACVACETERRS</sequence>
<organism evidence="10 11">
    <name type="scientific">Emiliania huxleyi (strain CCMP1516)</name>
    <dbReference type="NCBI Taxonomy" id="280463"/>
    <lineage>
        <taxon>Eukaryota</taxon>
        <taxon>Haptista</taxon>
        <taxon>Haptophyta</taxon>
        <taxon>Prymnesiophyceae</taxon>
        <taxon>Isochrysidales</taxon>
        <taxon>Noelaerhabdaceae</taxon>
        <taxon>Emiliania</taxon>
    </lineage>
</organism>
<evidence type="ECO:0000256" key="7">
    <source>
        <dbReference type="ARBA" id="ARBA00049117"/>
    </source>
</evidence>
<dbReference type="GO" id="GO:0016787">
    <property type="term" value="F:hydrolase activity"/>
    <property type="evidence" value="ECO:0007669"/>
    <property type="project" value="UniProtKB-KW"/>
</dbReference>
<dbReference type="RefSeq" id="XP_005790289.1">
    <property type="nucleotide sequence ID" value="XM_005790232.1"/>
</dbReference>
<evidence type="ECO:0000256" key="6">
    <source>
        <dbReference type="ARBA" id="ARBA00034320"/>
    </source>
</evidence>
<keyword evidence="11" id="KW-1185">Reference proteome</keyword>
<proteinExistence type="inferred from homology"/>
<protein>
    <recommendedName>
        <fullName evidence="9">CobW C-terminal domain-containing protein</fullName>
    </recommendedName>
</protein>
<evidence type="ECO:0000256" key="8">
    <source>
        <dbReference type="SAM" id="MobiDB-lite"/>
    </source>
</evidence>
<dbReference type="InterPro" id="IPR036627">
    <property type="entry name" value="CobW-likC_sf"/>
</dbReference>
<keyword evidence="2" id="KW-0378">Hydrolase</keyword>
<evidence type="ECO:0000256" key="4">
    <source>
        <dbReference type="ARBA" id="ARBA00023134"/>
    </source>
</evidence>
<dbReference type="InterPro" id="IPR051316">
    <property type="entry name" value="Zinc-reg_GTPase_activator"/>
</dbReference>
<dbReference type="Pfam" id="PF02492">
    <property type="entry name" value="cobW"/>
    <property type="match status" value="1"/>
</dbReference>
<keyword evidence="4" id="KW-0342">GTP-binding</keyword>
<dbReference type="InterPro" id="IPR011629">
    <property type="entry name" value="CobW-like_C"/>
</dbReference>
<comment type="catalytic activity">
    <reaction evidence="7">
        <text>GTP + H2O = GDP + phosphate + H(+)</text>
        <dbReference type="Rhea" id="RHEA:19669"/>
        <dbReference type="ChEBI" id="CHEBI:15377"/>
        <dbReference type="ChEBI" id="CHEBI:15378"/>
        <dbReference type="ChEBI" id="CHEBI:37565"/>
        <dbReference type="ChEBI" id="CHEBI:43474"/>
        <dbReference type="ChEBI" id="CHEBI:58189"/>
    </reaction>
    <physiologicalReaction direction="left-to-right" evidence="7">
        <dbReference type="Rhea" id="RHEA:19670"/>
    </physiologicalReaction>
</comment>
<dbReference type="HOGENOM" id="CLU_904428_0_0_1"/>
<evidence type="ECO:0000256" key="1">
    <source>
        <dbReference type="ARBA" id="ARBA00022741"/>
    </source>
</evidence>
<dbReference type="Gene3D" id="3.40.50.300">
    <property type="entry name" value="P-loop containing nucleotide triphosphate hydrolases"/>
    <property type="match status" value="1"/>
</dbReference>